<dbReference type="InterPro" id="IPR006158">
    <property type="entry name" value="Cobalamin-bd"/>
</dbReference>
<dbReference type="EMBL" id="BLIV01000001">
    <property type="protein sequence ID" value="GFE48618.1"/>
    <property type="molecule type" value="Genomic_DNA"/>
</dbReference>
<dbReference type="InterPro" id="IPR036724">
    <property type="entry name" value="Cobalamin-bd_sf"/>
</dbReference>
<protein>
    <recommendedName>
        <fullName evidence="1">B12-binding domain-containing protein</fullName>
    </recommendedName>
</protein>
<dbReference type="OrthoDB" id="5498228at2"/>
<dbReference type="Pfam" id="PF02310">
    <property type="entry name" value="B12-binding"/>
    <property type="match status" value="1"/>
</dbReference>
<name>A0A640VJH4_9RHOB</name>
<dbReference type="Gene3D" id="3.40.50.280">
    <property type="entry name" value="Cobalamin-binding domain"/>
    <property type="match status" value="1"/>
</dbReference>
<keyword evidence="3" id="KW-1185">Reference proteome</keyword>
<dbReference type="SUPFAM" id="SSF52242">
    <property type="entry name" value="Cobalamin (vitamin B12)-binding domain"/>
    <property type="match status" value="1"/>
</dbReference>
<proteinExistence type="predicted"/>
<gene>
    <name evidence="2" type="ORF">So717_03710</name>
</gene>
<dbReference type="Proteomes" id="UP000436522">
    <property type="component" value="Unassembled WGS sequence"/>
</dbReference>
<evidence type="ECO:0000259" key="1">
    <source>
        <dbReference type="PROSITE" id="PS51332"/>
    </source>
</evidence>
<dbReference type="GO" id="GO:0031419">
    <property type="term" value="F:cobalamin binding"/>
    <property type="evidence" value="ECO:0007669"/>
    <property type="project" value="InterPro"/>
</dbReference>
<dbReference type="PROSITE" id="PS51332">
    <property type="entry name" value="B12_BINDING"/>
    <property type="match status" value="1"/>
</dbReference>
<accession>A0A640VJH4</accession>
<evidence type="ECO:0000313" key="3">
    <source>
        <dbReference type="Proteomes" id="UP000436522"/>
    </source>
</evidence>
<comment type="caution">
    <text evidence="2">The sequence shown here is derived from an EMBL/GenBank/DDBJ whole genome shotgun (WGS) entry which is preliminary data.</text>
</comment>
<organism evidence="2 3">
    <name type="scientific">Roseobacter cerasinus</name>
    <dbReference type="NCBI Taxonomy" id="2602289"/>
    <lineage>
        <taxon>Bacteria</taxon>
        <taxon>Pseudomonadati</taxon>
        <taxon>Pseudomonadota</taxon>
        <taxon>Alphaproteobacteria</taxon>
        <taxon>Rhodobacterales</taxon>
        <taxon>Roseobacteraceae</taxon>
        <taxon>Roseobacter</taxon>
    </lineage>
</organism>
<dbReference type="AlphaFoldDB" id="A0A640VJH4"/>
<feature type="domain" description="B12-binding" evidence="1">
    <location>
        <begin position="149"/>
        <end position="279"/>
    </location>
</feature>
<dbReference type="GO" id="GO:0046872">
    <property type="term" value="F:metal ion binding"/>
    <property type="evidence" value="ECO:0007669"/>
    <property type="project" value="InterPro"/>
</dbReference>
<dbReference type="RefSeq" id="WP_159974506.1">
    <property type="nucleotide sequence ID" value="NZ_BLIV01000001.1"/>
</dbReference>
<evidence type="ECO:0000313" key="2">
    <source>
        <dbReference type="EMBL" id="GFE48618.1"/>
    </source>
</evidence>
<sequence length="286" mass="31538">MPEPDGAPEPEAPAQYTQVQSDVLKLKARLPNEAVSDIVREVLHRVAAERQTNRDPVNQPSRRKIEALCYALISDAPGEAAAFIREVRESGAALHAIYLNYLSEAAVILGEWWDEDHVSFHEVTIASSRIYAILREYSYLFVPRHPVEVKSAIFATVPGEIHTLGVRMAADLFGEEGWNIEVKTGRTHEDLMAEIVESPIRILGLSAGGVHSAAPLARLVMALRVSRPDLRVFLSGQITQVAKDLVGMMGLDGATADIDEARVMLGRLWSDLSDARSQAWRREPSA</sequence>
<reference evidence="2 3" key="1">
    <citation type="submission" date="2019-12" db="EMBL/GenBank/DDBJ databases">
        <title>Roseobacter cerasinus sp. nov., isolated from seawater around aquaculture.</title>
        <authorList>
            <person name="Muramatsu S."/>
            <person name="Takabe Y."/>
            <person name="Mori K."/>
            <person name="Takaichi S."/>
            <person name="Hanada S."/>
        </authorList>
    </citation>
    <scope>NUCLEOTIDE SEQUENCE [LARGE SCALE GENOMIC DNA]</scope>
    <source>
        <strain evidence="2 3">AI77</strain>
    </source>
</reference>